<dbReference type="Proteomes" id="UP000522688">
    <property type="component" value="Unassembled WGS sequence"/>
</dbReference>
<feature type="domain" description="DUF6314" evidence="2">
    <location>
        <begin position="7"/>
        <end position="140"/>
    </location>
</feature>
<organism evidence="4 6">
    <name type="scientific">Frigoribacterium faeni</name>
    <dbReference type="NCBI Taxonomy" id="145483"/>
    <lineage>
        <taxon>Bacteria</taxon>
        <taxon>Bacillati</taxon>
        <taxon>Actinomycetota</taxon>
        <taxon>Actinomycetes</taxon>
        <taxon>Micrococcales</taxon>
        <taxon>Microbacteriaceae</taxon>
        <taxon>Frigoribacterium</taxon>
    </lineage>
</organism>
<reference evidence="3 5" key="1">
    <citation type="submission" date="2019-07" db="EMBL/GenBank/DDBJ databases">
        <title>Whole genome shotgun sequence of Frigoribacterium faeni NBRC 103066.</title>
        <authorList>
            <person name="Hosoyama A."/>
            <person name="Uohara A."/>
            <person name="Ohji S."/>
            <person name="Ichikawa N."/>
        </authorList>
    </citation>
    <scope>NUCLEOTIDE SEQUENCE [LARGE SCALE GENOMIC DNA]</scope>
    <source>
        <strain evidence="3 5">NBRC 103066</strain>
    </source>
</reference>
<reference evidence="4 6" key="2">
    <citation type="submission" date="2020-07" db="EMBL/GenBank/DDBJ databases">
        <title>Sequencing the genomes of 1000 actinobacteria strains.</title>
        <authorList>
            <person name="Klenk H.-P."/>
        </authorList>
    </citation>
    <scope>NUCLEOTIDE SEQUENCE [LARGE SCALE GENOMIC DNA]</scope>
    <source>
        <strain evidence="4 6">DSM 10309</strain>
    </source>
</reference>
<evidence type="ECO:0000313" key="6">
    <source>
        <dbReference type="Proteomes" id="UP000522688"/>
    </source>
</evidence>
<evidence type="ECO:0000313" key="4">
    <source>
        <dbReference type="EMBL" id="MBA8813735.1"/>
    </source>
</evidence>
<dbReference type="AlphaFoldDB" id="A0A7W3PIT9"/>
<name>A0A7W3PIT9_9MICO</name>
<dbReference type="EMBL" id="JACGWW010000002">
    <property type="protein sequence ID" value="MBA8813735.1"/>
    <property type="molecule type" value="Genomic_DNA"/>
</dbReference>
<feature type="region of interest" description="Disordered" evidence="1">
    <location>
        <begin position="40"/>
        <end position="70"/>
    </location>
</feature>
<evidence type="ECO:0000313" key="3">
    <source>
        <dbReference type="EMBL" id="GEK83382.1"/>
    </source>
</evidence>
<gene>
    <name evidence="4" type="ORF">FB463_001984</name>
    <name evidence="3" type="ORF">FFA01_16910</name>
</gene>
<evidence type="ECO:0000313" key="5">
    <source>
        <dbReference type="Proteomes" id="UP000321154"/>
    </source>
</evidence>
<comment type="caution">
    <text evidence="4">The sequence shown here is derived from an EMBL/GenBank/DDBJ whole genome shotgun (WGS) entry which is preliminary data.</text>
</comment>
<keyword evidence="5" id="KW-1185">Reference proteome</keyword>
<dbReference type="OrthoDB" id="3296280at2"/>
<sequence>MDTLALLLGRWRVERRVLDHRTGDETVFAGTAVVEEARSGSAPGATYVEDGELSRGEHRSPAGRRLTYHPRPDGALDVRFADGRRFVDLDLRSGAWEAHHPCAPDSYLVETEVVSPTSFVERWTVRGPAKSYDATTTYTRTP</sequence>
<dbReference type="RefSeq" id="WP_146854963.1">
    <property type="nucleotide sequence ID" value="NZ_BAAAHR010000008.1"/>
</dbReference>
<protein>
    <recommendedName>
        <fullName evidence="2">DUF6314 domain-containing protein</fullName>
    </recommendedName>
</protein>
<evidence type="ECO:0000256" key="1">
    <source>
        <dbReference type="SAM" id="MobiDB-lite"/>
    </source>
</evidence>
<evidence type="ECO:0000259" key="2">
    <source>
        <dbReference type="Pfam" id="PF19834"/>
    </source>
</evidence>
<dbReference type="InterPro" id="IPR045632">
    <property type="entry name" value="DUF6314"/>
</dbReference>
<dbReference type="Proteomes" id="UP000321154">
    <property type="component" value="Unassembled WGS sequence"/>
</dbReference>
<accession>A0A7W3PIT9</accession>
<dbReference type="EMBL" id="BJUV01000014">
    <property type="protein sequence ID" value="GEK83382.1"/>
    <property type="molecule type" value="Genomic_DNA"/>
</dbReference>
<proteinExistence type="predicted"/>
<dbReference type="Pfam" id="PF19834">
    <property type="entry name" value="DUF6314"/>
    <property type="match status" value="1"/>
</dbReference>